<accession>A0ABV9PUP0</accession>
<evidence type="ECO:0000256" key="1">
    <source>
        <dbReference type="SAM" id="MobiDB-lite"/>
    </source>
</evidence>
<name>A0ABV9PUP0_9ACTN</name>
<reference evidence="3" key="1">
    <citation type="journal article" date="2019" name="Int. J. Syst. Evol. Microbiol.">
        <title>The Global Catalogue of Microorganisms (GCM) 10K type strain sequencing project: providing services to taxonomists for standard genome sequencing and annotation.</title>
        <authorList>
            <consortium name="The Broad Institute Genomics Platform"/>
            <consortium name="The Broad Institute Genome Sequencing Center for Infectious Disease"/>
            <person name="Wu L."/>
            <person name="Ma J."/>
        </authorList>
    </citation>
    <scope>NUCLEOTIDE SEQUENCE [LARGE SCALE GENOMIC DNA]</scope>
    <source>
        <strain evidence="3">JCM 11882</strain>
    </source>
</reference>
<dbReference type="EMBL" id="JBHSHP010000023">
    <property type="protein sequence ID" value="MFC4755233.1"/>
    <property type="molecule type" value="Genomic_DNA"/>
</dbReference>
<dbReference type="Proteomes" id="UP001595836">
    <property type="component" value="Unassembled WGS sequence"/>
</dbReference>
<organism evidence="2 3">
    <name type="scientific">Dietzia aurantiaca</name>
    <dbReference type="NCBI Taxonomy" id="983873"/>
    <lineage>
        <taxon>Bacteria</taxon>
        <taxon>Bacillati</taxon>
        <taxon>Actinomycetota</taxon>
        <taxon>Actinomycetes</taxon>
        <taxon>Mycobacteriales</taxon>
        <taxon>Dietziaceae</taxon>
        <taxon>Dietzia</taxon>
    </lineage>
</organism>
<evidence type="ECO:0000313" key="2">
    <source>
        <dbReference type="EMBL" id="MFC4755233.1"/>
    </source>
</evidence>
<feature type="region of interest" description="Disordered" evidence="1">
    <location>
        <begin position="23"/>
        <end position="56"/>
    </location>
</feature>
<dbReference type="RefSeq" id="WP_344989466.1">
    <property type="nucleotide sequence ID" value="NZ_BAABCD010000008.1"/>
</dbReference>
<keyword evidence="3" id="KW-1185">Reference proteome</keyword>
<comment type="caution">
    <text evidence="2">The sequence shown here is derived from an EMBL/GenBank/DDBJ whole genome shotgun (WGS) entry which is preliminary data.</text>
</comment>
<proteinExistence type="predicted"/>
<protein>
    <submittedName>
        <fullName evidence="2">Uncharacterized protein</fullName>
    </submittedName>
</protein>
<evidence type="ECO:0000313" key="3">
    <source>
        <dbReference type="Proteomes" id="UP001595836"/>
    </source>
</evidence>
<sequence length="260" mass="29377">MSNRGLAARPVWIDQKAENRLRLAEEPATVPEMPRTPASPAREDLEGGTGGGDTAPVLQEVGVRVVLENYPMGRWFQTTTRRAGKVLYQQITVTDAGLTVEDQLWTGRVAAGDTSAPLPAIGIRRTYAGKRMTIGHMHHRRRQVEKRQDCEIQVLEFLEANTFTDAEDLIATRTHIIQAIYDVTEWAKADLDQALVAFVERGLARWRGERLEVNDKGRVWLADEKERRRLKRIFARPLGLTGEDRHDLQMENEDMTGATP</sequence>
<gene>
    <name evidence="2" type="ORF">ACFO7U_10630</name>
</gene>